<feature type="domain" description="Nudix hydrolase" evidence="3">
    <location>
        <begin position="40"/>
        <end position="170"/>
    </location>
</feature>
<dbReference type="Pfam" id="PF00293">
    <property type="entry name" value="NUDIX"/>
    <property type="match status" value="1"/>
</dbReference>
<dbReference type="GO" id="GO:0006753">
    <property type="term" value="P:nucleoside phosphate metabolic process"/>
    <property type="evidence" value="ECO:0007669"/>
    <property type="project" value="TreeGrafter"/>
</dbReference>
<dbReference type="InterPro" id="IPR000086">
    <property type="entry name" value="NUDIX_hydrolase_dom"/>
</dbReference>
<dbReference type="PROSITE" id="PS51462">
    <property type="entry name" value="NUDIX"/>
    <property type="match status" value="1"/>
</dbReference>
<evidence type="ECO:0000313" key="4">
    <source>
        <dbReference type="EMBL" id="HIV61313.1"/>
    </source>
</evidence>
<comment type="cofactor">
    <cofactor evidence="1">
        <name>Mg(2+)</name>
        <dbReference type="ChEBI" id="CHEBI:18420"/>
    </cofactor>
</comment>
<reference evidence="4" key="2">
    <citation type="submission" date="2021-04" db="EMBL/GenBank/DDBJ databases">
        <authorList>
            <person name="Gilroy R."/>
        </authorList>
    </citation>
    <scope>NUCLEOTIDE SEQUENCE</scope>
    <source>
        <strain evidence="4">CHK193-4272</strain>
    </source>
</reference>
<reference evidence="4" key="1">
    <citation type="journal article" date="2021" name="PeerJ">
        <title>Extensive microbial diversity within the chicken gut microbiome revealed by metagenomics and culture.</title>
        <authorList>
            <person name="Gilroy R."/>
            <person name="Ravi A."/>
            <person name="Getino M."/>
            <person name="Pursley I."/>
            <person name="Horton D.L."/>
            <person name="Alikhan N.F."/>
            <person name="Baker D."/>
            <person name="Gharbi K."/>
            <person name="Hall N."/>
            <person name="Watson M."/>
            <person name="Adriaenssens E.M."/>
            <person name="Foster-Nyarko E."/>
            <person name="Jarju S."/>
            <person name="Secka A."/>
            <person name="Antonio M."/>
            <person name="Oren A."/>
            <person name="Chaudhuri R.R."/>
            <person name="La Ragione R."/>
            <person name="Hildebrand F."/>
            <person name="Pallen M.J."/>
        </authorList>
    </citation>
    <scope>NUCLEOTIDE SEQUENCE</scope>
    <source>
        <strain evidence="4">CHK193-4272</strain>
    </source>
</reference>
<organism evidence="4 5">
    <name type="scientific">Candidatus Butyricicoccus avistercoris</name>
    <dbReference type="NCBI Taxonomy" id="2838518"/>
    <lineage>
        <taxon>Bacteria</taxon>
        <taxon>Bacillati</taxon>
        <taxon>Bacillota</taxon>
        <taxon>Clostridia</taxon>
        <taxon>Eubacteriales</taxon>
        <taxon>Butyricicoccaceae</taxon>
        <taxon>Butyricicoccus</taxon>
    </lineage>
</organism>
<dbReference type="PANTHER" id="PTHR11839:SF18">
    <property type="entry name" value="NUDIX HYDROLASE DOMAIN-CONTAINING PROTEIN"/>
    <property type="match status" value="1"/>
</dbReference>
<gene>
    <name evidence="4" type="ORF">H9746_00435</name>
</gene>
<dbReference type="InterPro" id="IPR015797">
    <property type="entry name" value="NUDIX_hydrolase-like_dom_sf"/>
</dbReference>
<evidence type="ECO:0000256" key="2">
    <source>
        <dbReference type="ARBA" id="ARBA00022801"/>
    </source>
</evidence>
<dbReference type="FunFam" id="3.90.79.10:FF:000024">
    <property type="entry name" value="ADP-ribose pyrophosphatase"/>
    <property type="match status" value="1"/>
</dbReference>
<dbReference type="GO" id="GO:0005829">
    <property type="term" value="C:cytosol"/>
    <property type="evidence" value="ECO:0007669"/>
    <property type="project" value="TreeGrafter"/>
</dbReference>
<protein>
    <submittedName>
        <fullName evidence="4">NUDIX hydrolase</fullName>
    </submittedName>
</protein>
<evidence type="ECO:0000313" key="5">
    <source>
        <dbReference type="Proteomes" id="UP000886808"/>
    </source>
</evidence>
<evidence type="ECO:0000256" key="1">
    <source>
        <dbReference type="ARBA" id="ARBA00001946"/>
    </source>
</evidence>
<dbReference type="Gene3D" id="3.90.79.10">
    <property type="entry name" value="Nucleoside Triphosphate Pyrophosphohydrolase"/>
    <property type="match status" value="1"/>
</dbReference>
<dbReference type="PANTHER" id="PTHR11839">
    <property type="entry name" value="UDP/ADP-SUGAR PYROPHOSPHATASE"/>
    <property type="match status" value="1"/>
</dbReference>
<dbReference type="GO" id="GO:0016787">
    <property type="term" value="F:hydrolase activity"/>
    <property type="evidence" value="ECO:0007669"/>
    <property type="project" value="UniProtKB-KW"/>
</dbReference>
<name>A0A9D1PH52_9FIRM</name>
<sequence>MDFTEKTLDQTYHFRGKIMSARVDNIELPNGKPAIREVCEHVGGVGILPIDDEGNVILVRQFRYPYKEVIYEIPAGKLDHGAEEDIESCGRRELKEETGFTAQNMIKLGQVYPSPGFLNEIVYLYAATGLTAGEISPDEDEFVEYVRMPFAELEKKIASDEIRDAKTVMAAYRARLNGLIG</sequence>
<dbReference type="GO" id="GO:0019693">
    <property type="term" value="P:ribose phosphate metabolic process"/>
    <property type="evidence" value="ECO:0007669"/>
    <property type="project" value="TreeGrafter"/>
</dbReference>
<comment type="caution">
    <text evidence="4">The sequence shown here is derived from an EMBL/GenBank/DDBJ whole genome shotgun (WGS) entry which is preliminary data.</text>
</comment>
<keyword evidence="2 4" id="KW-0378">Hydrolase</keyword>
<dbReference type="Proteomes" id="UP000886808">
    <property type="component" value="Unassembled WGS sequence"/>
</dbReference>
<accession>A0A9D1PH52</accession>
<dbReference type="SUPFAM" id="SSF55811">
    <property type="entry name" value="Nudix"/>
    <property type="match status" value="1"/>
</dbReference>
<proteinExistence type="predicted"/>
<evidence type="ECO:0000259" key="3">
    <source>
        <dbReference type="PROSITE" id="PS51462"/>
    </source>
</evidence>
<dbReference type="EMBL" id="DXIE01000003">
    <property type="protein sequence ID" value="HIV61313.1"/>
    <property type="molecule type" value="Genomic_DNA"/>
</dbReference>
<dbReference type="AlphaFoldDB" id="A0A9D1PH52"/>